<sequence length="107" mass="12244">MRKLEMNKLKLLDQYLGDKIGEGIRLGFVAWAFGILGWCIARLIDRSAWIDISILNNPERLDWYAKILFLAFPVAWAILGCFALRKAKPWHVSALFSFSLALFVWGG</sequence>
<organism evidence="2 3">
    <name type="scientific">Marinobacter salinisoli</name>
    <dbReference type="NCBI Taxonomy" id="2769486"/>
    <lineage>
        <taxon>Bacteria</taxon>
        <taxon>Pseudomonadati</taxon>
        <taxon>Pseudomonadota</taxon>
        <taxon>Gammaproteobacteria</taxon>
        <taxon>Pseudomonadales</taxon>
        <taxon>Marinobacteraceae</taxon>
        <taxon>Marinobacter</taxon>
    </lineage>
</organism>
<keyword evidence="1" id="KW-1133">Transmembrane helix</keyword>
<dbReference type="EMBL" id="CP071247">
    <property type="protein sequence ID" value="QSP95516.1"/>
    <property type="molecule type" value="Genomic_DNA"/>
</dbReference>
<reference evidence="2 3" key="1">
    <citation type="submission" date="2021-03" db="EMBL/GenBank/DDBJ databases">
        <title>Genome sequencing of Marinobacter sp. LPB0319.</title>
        <authorList>
            <person name="Kim J."/>
        </authorList>
    </citation>
    <scope>NUCLEOTIDE SEQUENCE [LARGE SCALE GENOMIC DNA]</scope>
    <source>
        <strain evidence="2 3">LPB0319</strain>
    </source>
</reference>
<evidence type="ECO:0000313" key="2">
    <source>
        <dbReference type="EMBL" id="QSP95516.1"/>
    </source>
</evidence>
<evidence type="ECO:0000256" key="1">
    <source>
        <dbReference type="SAM" id="Phobius"/>
    </source>
</evidence>
<evidence type="ECO:0000313" key="3">
    <source>
        <dbReference type="Proteomes" id="UP000663555"/>
    </source>
</evidence>
<accession>A0ABX7MWN7</accession>
<feature type="transmembrane region" description="Helical" evidence="1">
    <location>
        <begin position="26"/>
        <end position="44"/>
    </location>
</feature>
<name>A0ABX7MWN7_9GAMM</name>
<feature type="transmembrane region" description="Helical" evidence="1">
    <location>
        <begin position="90"/>
        <end position="106"/>
    </location>
</feature>
<dbReference type="Proteomes" id="UP000663555">
    <property type="component" value="Chromosome"/>
</dbReference>
<keyword evidence="3" id="KW-1185">Reference proteome</keyword>
<proteinExistence type="predicted"/>
<protein>
    <submittedName>
        <fullName evidence="2">Uncharacterized protein</fullName>
    </submittedName>
</protein>
<feature type="transmembrane region" description="Helical" evidence="1">
    <location>
        <begin position="64"/>
        <end position="83"/>
    </location>
</feature>
<keyword evidence="1" id="KW-0812">Transmembrane</keyword>
<keyword evidence="1" id="KW-0472">Membrane</keyword>
<dbReference type="RefSeq" id="WP_206644755.1">
    <property type="nucleotide sequence ID" value="NZ_CP071247.1"/>
</dbReference>
<gene>
    <name evidence="2" type="ORF">LPB19_03605</name>
</gene>